<organism evidence="2 3">
    <name type="scientific">Tuber melanosporum (strain Mel28)</name>
    <name type="common">Perigord black truffle</name>
    <dbReference type="NCBI Taxonomy" id="656061"/>
    <lineage>
        <taxon>Eukaryota</taxon>
        <taxon>Fungi</taxon>
        <taxon>Dikarya</taxon>
        <taxon>Ascomycota</taxon>
        <taxon>Pezizomycotina</taxon>
        <taxon>Pezizomycetes</taxon>
        <taxon>Pezizales</taxon>
        <taxon>Tuberaceae</taxon>
        <taxon>Tuber</taxon>
    </lineage>
</organism>
<dbReference type="RefSeq" id="XP_002839252.1">
    <property type="nucleotide sequence ID" value="XM_002839206.1"/>
</dbReference>
<dbReference type="InParanoid" id="D5GG00"/>
<dbReference type="SUPFAM" id="SSF53335">
    <property type="entry name" value="S-adenosyl-L-methionine-dependent methyltransferases"/>
    <property type="match status" value="1"/>
</dbReference>
<evidence type="ECO:0000313" key="3">
    <source>
        <dbReference type="Proteomes" id="UP000006911"/>
    </source>
</evidence>
<evidence type="ECO:0000313" key="2">
    <source>
        <dbReference type="EMBL" id="CAZ83443.1"/>
    </source>
</evidence>
<gene>
    <name evidence="2" type="ORF">GSTUM_00007132001</name>
</gene>
<keyword evidence="3" id="KW-1185">Reference proteome</keyword>
<dbReference type="eggNOG" id="ENOG502S1UM">
    <property type="taxonomic scope" value="Eukaryota"/>
</dbReference>
<name>D5GG00_TUBMM</name>
<dbReference type="Proteomes" id="UP000006911">
    <property type="component" value="Unassembled WGS sequence"/>
</dbReference>
<dbReference type="AlphaFoldDB" id="D5GG00"/>
<dbReference type="KEGG" id="tml:GSTUM_00007132001"/>
<feature type="region of interest" description="Disordered" evidence="1">
    <location>
        <begin position="39"/>
        <end position="58"/>
    </location>
</feature>
<sequence>MLGQVFCSLYCSIEVLENITIKDFTARWETTESIRWVPQSGHQQLTGRADEPKPGHQVPRCNTLHPTVLEFDLRYLHSAPQYNQTNKNKRTKAPMDSISFREAYSSGVSTYYAQNASTYRNPHESGITKSLRAILEVLIPPNHPPPVRIFDLSSGSGEATLAATRFLQTHRPALASSAIINASDPYTHELYTTRTGLPCGKENFKDILLEGRLKGGRYDVVICSFALHLCSKGEIWGLLYALSLSSRWFVVLAPGKGPEVGADTGWERKGKEIMVERVRGRVYRSLNFVDDQRERRECEEKLGTGIEGGEAGAEKGIEGTIVPGEGSELAKDGY</sequence>
<dbReference type="InterPro" id="IPR029063">
    <property type="entry name" value="SAM-dependent_MTases_sf"/>
</dbReference>
<reference evidence="2 3" key="1">
    <citation type="journal article" date="2010" name="Nature">
        <title>Perigord black truffle genome uncovers evolutionary origins and mechanisms of symbiosis.</title>
        <authorList>
            <person name="Martin F."/>
            <person name="Kohler A."/>
            <person name="Murat C."/>
            <person name="Balestrini R."/>
            <person name="Coutinho P.M."/>
            <person name="Jaillon O."/>
            <person name="Montanini B."/>
            <person name="Morin E."/>
            <person name="Noel B."/>
            <person name="Percudani R."/>
            <person name="Porcel B."/>
            <person name="Rubini A."/>
            <person name="Amicucci A."/>
            <person name="Amselem J."/>
            <person name="Anthouard V."/>
            <person name="Arcioni S."/>
            <person name="Artiguenave F."/>
            <person name="Aury J.M."/>
            <person name="Ballario P."/>
            <person name="Bolchi A."/>
            <person name="Brenna A."/>
            <person name="Brun A."/>
            <person name="Buee M."/>
            <person name="Cantarel B."/>
            <person name="Chevalier G."/>
            <person name="Couloux A."/>
            <person name="Da Silva C."/>
            <person name="Denoeud F."/>
            <person name="Duplessis S."/>
            <person name="Ghignone S."/>
            <person name="Hilselberger B."/>
            <person name="Iotti M."/>
            <person name="Marcais B."/>
            <person name="Mello A."/>
            <person name="Miranda M."/>
            <person name="Pacioni G."/>
            <person name="Quesneville H."/>
            <person name="Riccioni C."/>
            <person name="Ruotolo R."/>
            <person name="Splivallo R."/>
            <person name="Stocchi V."/>
            <person name="Tisserant E."/>
            <person name="Viscomi A.R."/>
            <person name="Zambonelli A."/>
            <person name="Zampieri E."/>
            <person name="Henrissat B."/>
            <person name="Lebrun M.H."/>
            <person name="Paolocci F."/>
            <person name="Bonfante P."/>
            <person name="Ottonello S."/>
            <person name="Wincker P."/>
        </authorList>
    </citation>
    <scope>NUCLEOTIDE SEQUENCE [LARGE SCALE GENOMIC DNA]</scope>
    <source>
        <strain evidence="2 3">Mel28</strain>
    </source>
</reference>
<dbReference type="HOGENOM" id="CLU_832067_0_0_1"/>
<dbReference type="EMBL" id="FN430231">
    <property type="protein sequence ID" value="CAZ83443.1"/>
    <property type="molecule type" value="Genomic_DNA"/>
</dbReference>
<protein>
    <submittedName>
        <fullName evidence="2">(Perigord truffle) hypothetical protein</fullName>
    </submittedName>
</protein>
<dbReference type="GeneID" id="9181788"/>
<evidence type="ECO:0000256" key="1">
    <source>
        <dbReference type="SAM" id="MobiDB-lite"/>
    </source>
</evidence>
<feature type="region of interest" description="Disordered" evidence="1">
    <location>
        <begin position="302"/>
        <end position="334"/>
    </location>
</feature>
<proteinExistence type="predicted"/>
<accession>D5GG00</accession>